<evidence type="ECO:0000256" key="7">
    <source>
        <dbReference type="SAM" id="Phobius"/>
    </source>
</evidence>
<evidence type="ECO:0000313" key="9">
    <source>
        <dbReference type="EMBL" id="RID84241.1"/>
    </source>
</evidence>
<reference evidence="9 10" key="1">
    <citation type="submission" date="2018-08" db="EMBL/GenBank/DDBJ databases">
        <title>Bacillus jemisoniae sp. nov., Bacillus chryseoplanitiae sp. nov., Bacillus resnikiae sp. nov., and Bacillus frankliniae sp. nov., isolated from Viking spacecraft and associated surfaces.</title>
        <authorList>
            <person name="Seuylemezian A."/>
            <person name="Vaishampayan P."/>
        </authorList>
    </citation>
    <scope>NUCLEOTIDE SEQUENCE [LARGE SCALE GENOMIC DNA]</scope>
    <source>
        <strain evidence="9 10">JJ-247</strain>
    </source>
</reference>
<evidence type="ECO:0000313" key="10">
    <source>
        <dbReference type="Proteomes" id="UP000265816"/>
    </source>
</evidence>
<accession>A0A398B3S9</accession>
<dbReference type="InterPro" id="IPR050925">
    <property type="entry name" value="Rhomboid_protease_S54"/>
</dbReference>
<evidence type="ECO:0000256" key="3">
    <source>
        <dbReference type="ARBA" id="ARBA00022692"/>
    </source>
</evidence>
<evidence type="ECO:0000259" key="8">
    <source>
        <dbReference type="Pfam" id="PF01694"/>
    </source>
</evidence>
<dbReference type="SUPFAM" id="SSF144091">
    <property type="entry name" value="Rhomboid-like"/>
    <property type="match status" value="1"/>
</dbReference>
<dbReference type="Proteomes" id="UP000265816">
    <property type="component" value="Unassembled WGS sequence"/>
</dbReference>
<dbReference type="Pfam" id="PF01694">
    <property type="entry name" value="Rhomboid"/>
    <property type="match status" value="1"/>
</dbReference>
<gene>
    <name evidence="9" type="ORF">D1970_13165</name>
</gene>
<comment type="subcellular location">
    <subcellularLocation>
        <location evidence="1">Membrane</location>
        <topology evidence="1">Multi-pass membrane protein</topology>
    </subcellularLocation>
</comment>
<feature type="domain" description="Peptidase S54 rhomboid" evidence="8">
    <location>
        <begin position="56"/>
        <end position="193"/>
    </location>
</feature>
<dbReference type="Gene3D" id="1.20.1540.10">
    <property type="entry name" value="Rhomboid-like"/>
    <property type="match status" value="1"/>
</dbReference>
<evidence type="ECO:0000256" key="4">
    <source>
        <dbReference type="ARBA" id="ARBA00022801"/>
    </source>
</evidence>
<dbReference type="PANTHER" id="PTHR43731">
    <property type="entry name" value="RHOMBOID PROTEASE"/>
    <property type="match status" value="1"/>
</dbReference>
<protein>
    <submittedName>
        <fullName evidence="9">Rhomboid family intramembrane serine protease</fullName>
    </submittedName>
</protein>
<dbReference type="OrthoDB" id="9813074at2"/>
<dbReference type="RefSeq" id="WP_119113335.1">
    <property type="nucleotide sequence ID" value="NZ_CBCSEO010000017.1"/>
</dbReference>
<dbReference type="InterPro" id="IPR022764">
    <property type="entry name" value="Peptidase_S54_rhomboid_dom"/>
</dbReference>
<feature type="transmembrane region" description="Helical" evidence="7">
    <location>
        <begin position="151"/>
        <end position="168"/>
    </location>
</feature>
<dbReference type="AlphaFoldDB" id="A0A398B3S9"/>
<feature type="transmembrane region" description="Helical" evidence="7">
    <location>
        <begin position="65"/>
        <end position="85"/>
    </location>
</feature>
<keyword evidence="6 7" id="KW-0472">Membrane</keyword>
<keyword evidence="5 7" id="KW-1133">Transmembrane helix</keyword>
<comment type="caution">
    <text evidence="9">The sequence shown here is derived from an EMBL/GenBank/DDBJ whole genome shotgun (WGS) entry which is preliminary data.</text>
</comment>
<dbReference type="PANTHER" id="PTHR43731:SF14">
    <property type="entry name" value="PRESENILIN-ASSOCIATED RHOMBOID-LIKE PROTEIN, MITOCHONDRIAL"/>
    <property type="match status" value="1"/>
</dbReference>
<dbReference type="GO" id="GO:0006508">
    <property type="term" value="P:proteolysis"/>
    <property type="evidence" value="ECO:0007669"/>
    <property type="project" value="UniProtKB-KW"/>
</dbReference>
<keyword evidence="9" id="KW-0645">Protease</keyword>
<evidence type="ECO:0000256" key="5">
    <source>
        <dbReference type="ARBA" id="ARBA00022989"/>
    </source>
</evidence>
<dbReference type="GO" id="GO:0004252">
    <property type="term" value="F:serine-type endopeptidase activity"/>
    <property type="evidence" value="ECO:0007669"/>
    <property type="project" value="InterPro"/>
</dbReference>
<proteinExistence type="inferred from homology"/>
<feature type="transmembrane region" description="Helical" evidence="7">
    <location>
        <begin position="121"/>
        <end position="139"/>
    </location>
</feature>
<dbReference type="InterPro" id="IPR035952">
    <property type="entry name" value="Rhomboid-like_sf"/>
</dbReference>
<comment type="similarity">
    <text evidence="2">Belongs to the peptidase S54 family.</text>
</comment>
<dbReference type="EMBL" id="QWVT01000022">
    <property type="protein sequence ID" value="RID84241.1"/>
    <property type="molecule type" value="Genomic_DNA"/>
</dbReference>
<keyword evidence="10" id="KW-1185">Reference proteome</keyword>
<evidence type="ECO:0000256" key="2">
    <source>
        <dbReference type="ARBA" id="ARBA00009045"/>
    </source>
</evidence>
<dbReference type="GO" id="GO:0016020">
    <property type="term" value="C:membrane"/>
    <property type="evidence" value="ECO:0007669"/>
    <property type="project" value="UniProtKB-SubCell"/>
</dbReference>
<keyword evidence="4" id="KW-0378">Hydrolase</keyword>
<feature type="transmembrane region" description="Helical" evidence="7">
    <location>
        <begin position="97"/>
        <end position="115"/>
    </location>
</feature>
<sequence>MFTRTESFREFIRLYPAVSIIILIHLLLYIMTALPILPSLQIFELLSGVNLYIAEGEYWRLVTPIFVHSGFPHVLFNSFSIVLFGPALEQILGKFKFLTVYLAAGICANLATFLLEPLTYMHVGASGAIFGLFGYYIAMSIFRKDLLTKENSQLIITIAAIGVAMTFIQENINVTAHIFGLLAGFLAGRLTLPRL</sequence>
<name>A0A398B3S9_9BACI</name>
<keyword evidence="3 7" id="KW-0812">Transmembrane</keyword>
<evidence type="ECO:0000256" key="6">
    <source>
        <dbReference type="ARBA" id="ARBA00023136"/>
    </source>
</evidence>
<organism evidence="9 10">
    <name type="scientific">Mesobacillus zeae</name>
    <dbReference type="NCBI Taxonomy" id="1917180"/>
    <lineage>
        <taxon>Bacteria</taxon>
        <taxon>Bacillati</taxon>
        <taxon>Bacillota</taxon>
        <taxon>Bacilli</taxon>
        <taxon>Bacillales</taxon>
        <taxon>Bacillaceae</taxon>
        <taxon>Mesobacillus</taxon>
    </lineage>
</organism>
<feature type="transmembrane region" description="Helical" evidence="7">
    <location>
        <begin position="12"/>
        <end position="37"/>
    </location>
</feature>
<evidence type="ECO:0000256" key="1">
    <source>
        <dbReference type="ARBA" id="ARBA00004141"/>
    </source>
</evidence>